<dbReference type="Gene3D" id="3.40.50.10490">
    <property type="entry name" value="Glucose-6-phosphate isomerase like protein, domain 1"/>
    <property type="match status" value="1"/>
</dbReference>
<evidence type="ECO:0000313" key="2">
    <source>
        <dbReference type="EMBL" id="MPM37277.1"/>
    </source>
</evidence>
<dbReference type="InterPro" id="IPR046348">
    <property type="entry name" value="SIS_dom_sf"/>
</dbReference>
<sequence length="141" mass="15079">MRKYDSSITDILNIEYQEIQKLIDTLDRDVMEKIIDLLISVKPNGKKVITAGAGTSGATAVRVAHSLNVCEVPSFFCDPAYSVHGGTGAIQKGDVVILFSKGGNTLEVVNYIPICKAKGATIIGVCQNDGSVLAKNADIYF</sequence>
<dbReference type="PANTHER" id="PTHR42745">
    <property type="match status" value="1"/>
</dbReference>
<gene>
    <name evidence="2" type="primary">kpsF</name>
    <name evidence="2" type="ORF">SDC9_83886</name>
</gene>
<keyword evidence="2" id="KW-0413">Isomerase</keyword>
<dbReference type="InterPro" id="IPR001347">
    <property type="entry name" value="SIS_dom"/>
</dbReference>
<dbReference type="GO" id="GO:0097367">
    <property type="term" value="F:carbohydrate derivative binding"/>
    <property type="evidence" value="ECO:0007669"/>
    <property type="project" value="InterPro"/>
</dbReference>
<dbReference type="PROSITE" id="PS51464">
    <property type="entry name" value="SIS"/>
    <property type="match status" value="1"/>
</dbReference>
<evidence type="ECO:0000259" key="1">
    <source>
        <dbReference type="PROSITE" id="PS51464"/>
    </source>
</evidence>
<accession>A0A644Z9F1</accession>
<dbReference type="GO" id="GO:1901135">
    <property type="term" value="P:carbohydrate derivative metabolic process"/>
    <property type="evidence" value="ECO:0007669"/>
    <property type="project" value="InterPro"/>
</dbReference>
<comment type="caution">
    <text evidence="2">The sequence shown here is derived from an EMBL/GenBank/DDBJ whole genome shotgun (WGS) entry which is preliminary data.</text>
</comment>
<dbReference type="Pfam" id="PF01380">
    <property type="entry name" value="SIS"/>
    <property type="match status" value="1"/>
</dbReference>
<feature type="domain" description="SIS" evidence="1">
    <location>
        <begin position="34"/>
        <end position="141"/>
    </location>
</feature>
<proteinExistence type="predicted"/>
<dbReference type="InterPro" id="IPR050986">
    <property type="entry name" value="GutQ/KpsF_isomerases"/>
</dbReference>
<reference evidence="2" key="1">
    <citation type="submission" date="2019-08" db="EMBL/GenBank/DDBJ databases">
        <authorList>
            <person name="Kucharzyk K."/>
            <person name="Murdoch R.W."/>
            <person name="Higgins S."/>
            <person name="Loffler F."/>
        </authorList>
    </citation>
    <scope>NUCLEOTIDE SEQUENCE</scope>
</reference>
<name>A0A644Z9F1_9ZZZZ</name>
<dbReference type="PANTHER" id="PTHR42745:SF1">
    <property type="entry name" value="ARABINOSE 5-PHOSPHATE ISOMERASE KDSD"/>
    <property type="match status" value="1"/>
</dbReference>
<organism evidence="2">
    <name type="scientific">bioreactor metagenome</name>
    <dbReference type="NCBI Taxonomy" id="1076179"/>
    <lineage>
        <taxon>unclassified sequences</taxon>
        <taxon>metagenomes</taxon>
        <taxon>ecological metagenomes</taxon>
    </lineage>
</organism>
<dbReference type="AlphaFoldDB" id="A0A644Z9F1"/>
<dbReference type="EMBL" id="VSSQ01007889">
    <property type="protein sequence ID" value="MPM37277.1"/>
    <property type="molecule type" value="Genomic_DNA"/>
</dbReference>
<dbReference type="SUPFAM" id="SSF53697">
    <property type="entry name" value="SIS domain"/>
    <property type="match status" value="1"/>
</dbReference>
<dbReference type="EC" id="5.3.1.13" evidence="2"/>
<protein>
    <submittedName>
        <fullName evidence="2">Arabinose 5-phosphate isomerase KpsF</fullName>
        <ecNumber evidence="2">5.3.1.13</ecNumber>
    </submittedName>
</protein>
<dbReference type="GO" id="GO:0019146">
    <property type="term" value="F:arabinose-5-phosphate isomerase activity"/>
    <property type="evidence" value="ECO:0007669"/>
    <property type="project" value="UniProtKB-EC"/>
</dbReference>